<reference evidence="2" key="1">
    <citation type="journal article" date="2019" name="Int. J. Syst. Evol. Microbiol.">
        <title>The Global Catalogue of Microorganisms (GCM) 10K type strain sequencing project: providing services to taxonomists for standard genome sequencing and annotation.</title>
        <authorList>
            <consortium name="The Broad Institute Genomics Platform"/>
            <consortium name="The Broad Institute Genome Sequencing Center for Infectious Disease"/>
            <person name="Wu L."/>
            <person name="Ma J."/>
        </authorList>
    </citation>
    <scope>NUCLEOTIDE SEQUENCE [LARGE SCALE GENOMIC DNA]</scope>
    <source>
        <strain evidence="2">KCTC 23299</strain>
    </source>
</reference>
<evidence type="ECO:0000313" key="1">
    <source>
        <dbReference type="EMBL" id="MFD2922039.1"/>
    </source>
</evidence>
<dbReference type="Proteomes" id="UP001597511">
    <property type="component" value="Unassembled WGS sequence"/>
</dbReference>
<evidence type="ECO:0000313" key="2">
    <source>
        <dbReference type="Proteomes" id="UP001597511"/>
    </source>
</evidence>
<dbReference type="EMBL" id="JBHUOZ010000003">
    <property type="protein sequence ID" value="MFD2922039.1"/>
    <property type="molecule type" value="Genomic_DNA"/>
</dbReference>
<protein>
    <submittedName>
        <fullName evidence="1">Uncharacterized protein</fullName>
    </submittedName>
</protein>
<organism evidence="1 2">
    <name type="scientific">Terrimonas rubra</name>
    <dbReference type="NCBI Taxonomy" id="1035890"/>
    <lineage>
        <taxon>Bacteria</taxon>
        <taxon>Pseudomonadati</taxon>
        <taxon>Bacteroidota</taxon>
        <taxon>Chitinophagia</taxon>
        <taxon>Chitinophagales</taxon>
        <taxon>Chitinophagaceae</taxon>
        <taxon>Terrimonas</taxon>
    </lineage>
</organism>
<comment type="caution">
    <text evidence="1">The sequence shown here is derived from an EMBL/GenBank/DDBJ whole genome shotgun (WGS) entry which is preliminary data.</text>
</comment>
<proteinExistence type="predicted"/>
<dbReference type="RefSeq" id="WP_386103358.1">
    <property type="nucleotide sequence ID" value="NZ_JBHUOZ010000003.1"/>
</dbReference>
<gene>
    <name evidence="1" type="ORF">ACFS6H_20125</name>
</gene>
<accession>A0ABW6A9H2</accession>
<name>A0ABW6A9H2_9BACT</name>
<keyword evidence="2" id="KW-1185">Reference proteome</keyword>
<sequence>MPDLSAYIDFDVLLNKSTEKLIVTGRFSGTSGILGDGSGLSGTISVMHPDSVWEKKNLTFSIVSPSTEFFVFETVLRLDVLDRIQNGCYKVNALVKLTGYDDTLVNKTINLNYESPKISLKSNFDLITPALSFDDITVYQKAKFTLADISRLWNITIKEKGSFTSNSQAPDLLYEGGYYDAEYRGTLSTTIRYNSVQYPFLSIIDLCVGSICEPAVVLPPYGEIPDYLEYIDRSTSKGGCGCSCESKEYKKAFLAYQKLQKIICTDDLETIQLLLLTIHNIFYKVKGCYKHTNNTLSYDRSFCENGVGDNIEVLRWYGDIDPYSDLLAGNDTLTYLAPVTIASNASAVNVNFPSAASSDLTPDGKFFVIKVPISVTVKTKWENGTSVYNKGDIPDISWRAPFTSGQFRYYVTRTALILDYNVVPSNNITLT</sequence>